<dbReference type="EMBL" id="CP009498">
    <property type="protein sequence ID" value="AKL97908.1"/>
    <property type="molecule type" value="Genomic_DNA"/>
</dbReference>
<organism evidence="3 4">
    <name type="scientific">Endomicrobium proavitum</name>
    <dbReference type="NCBI Taxonomy" id="1408281"/>
    <lineage>
        <taxon>Bacteria</taxon>
        <taxon>Pseudomonadati</taxon>
        <taxon>Elusimicrobiota</taxon>
        <taxon>Endomicrobiia</taxon>
        <taxon>Endomicrobiales</taxon>
        <taxon>Endomicrobiaceae</taxon>
        <taxon>Endomicrobium</taxon>
    </lineage>
</organism>
<evidence type="ECO:0000259" key="2">
    <source>
        <dbReference type="SMART" id="SM00903"/>
    </source>
</evidence>
<dbReference type="InterPro" id="IPR050268">
    <property type="entry name" value="NADH-dep_flavin_reductase"/>
</dbReference>
<feature type="domain" description="Flavin reductase like" evidence="2">
    <location>
        <begin position="6"/>
        <end position="152"/>
    </location>
</feature>
<dbReference type="InterPro" id="IPR012349">
    <property type="entry name" value="Split_barrel_FMN-bd"/>
</dbReference>
<evidence type="ECO:0000313" key="4">
    <source>
        <dbReference type="Proteomes" id="UP000035337"/>
    </source>
</evidence>
<dbReference type="InterPro" id="IPR002563">
    <property type="entry name" value="Flavin_Rdtase-like_dom"/>
</dbReference>
<dbReference type="Gene3D" id="2.30.110.10">
    <property type="entry name" value="Electron Transport, Fmn-binding Protein, Chain A"/>
    <property type="match status" value="1"/>
</dbReference>
<dbReference type="AlphaFoldDB" id="A0A0G3WHU3"/>
<dbReference type="GO" id="GO:0010181">
    <property type="term" value="F:FMN binding"/>
    <property type="evidence" value="ECO:0007669"/>
    <property type="project" value="InterPro"/>
</dbReference>
<dbReference type="RefSeq" id="WP_052570347.1">
    <property type="nucleotide sequence ID" value="NZ_CP009498.1"/>
</dbReference>
<keyword evidence="1" id="KW-0560">Oxidoreductase</keyword>
<dbReference type="STRING" id="1408281.Epro_0529"/>
<evidence type="ECO:0000256" key="1">
    <source>
        <dbReference type="ARBA" id="ARBA00023002"/>
    </source>
</evidence>
<proteinExistence type="predicted"/>
<dbReference type="GO" id="GO:0042602">
    <property type="term" value="F:riboflavin reductase (NADPH) activity"/>
    <property type="evidence" value="ECO:0007669"/>
    <property type="project" value="TreeGrafter"/>
</dbReference>
<dbReference type="PANTHER" id="PTHR30466:SF1">
    <property type="entry name" value="FMN REDUCTASE (NADH) RUTF"/>
    <property type="match status" value="1"/>
</dbReference>
<name>A0A0G3WHU3_9BACT</name>
<dbReference type="SUPFAM" id="SSF50475">
    <property type="entry name" value="FMN-binding split barrel"/>
    <property type="match status" value="1"/>
</dbReference>
<keyword evidence="4" id="KW-1185">Reference proteome</keyword>
<evidence type="ECO:0000313" key="3">
    <source>
        <dbReference type="EMBL" id="AKL97908.1"/>
    </source>
</evidence>
<dbReference type="PANTHER" id="PTHR30466">
    <property type="entry name" value="FLAVIN REDUCTASE"/>
    <property type="match status" value="1"/>
</dbReference>
<dbReference type="Pfam" id="PF01613">
    <property type="entry name" value="Flavin_Reduct"/>
    <property type="match status" value="1"/>
</dbReference>
<accession>A0A0G3WHU3</accession>
<dbReference type="SMART" id="SM00903">
    <property type="entry name" value="Flavin_Reduct"/>
    <property type="match status" value="1"/>
</dbReference>
<protein>
    <submittedName>
        <fullName evidence="3">Putative flavin reductase rutF (Pyrimidine utilization protein F)</fullName>
    </submittedName>
</protein>
<dbReference type="OrthoDB" id="9799749at2"/>
<dbReference type="KEGG" id="epo:Epro_0529"/>
<reference evidence="3 4" key="1">
    <citation type="submission" date="2014-09" db="EMBL/GenBank/DDBJ databases">
        <title>Complete genome sequence of Endomicrobium proavitum.</title>
        <authorList>
            <person name="Zheng H."/>
        </authorList>
    </citation>
    <scope>NUCLEOTIDE SEQUENCE [LARGE SCALE GENOMIC DNA]</scope>
    <source>
        <strain evidence="3 4">Rsa215</strain>
    </source>
</reference>
<gene>
    <name evidence="3" type="primary">rutF</name>
    <name evidence="3" type="ORF">Epro_0529</name>
</gene>
<dbReference type="Proteomes" id="UP000035337">
    <property type="component" value="Chromosome"/>
</dbReference>
<sequence>MDLNALTKLHYGVYILSSAADGKMSGQTTNSVMQVTSDPVQIAACVSKQNFTYELINKSGKFSISAISQEAPFKFIGNFGFKSGRNINKFENIEHYISNGIPVVTQHATAVFELELVQKIDLGTHEIFIGKVTEMKITDNSQTTMTYEHYHKVKGGLTPKNAPTFGK</sequence>